<accession>A0ACC0DNX8</accession>
<organism evidence="1 2">
    <name type="scientific">Puccinia striiformis f. sp. tritici</name>
    <dbReference type="NCBI Taxonomy" id="168172"/>
    <lineage>
        <taxon>Eukaryota</taxon>
        <taxon>Fungi</taxon>
        <taxon>Dikarya</taxon>
        <taxon>Basidiomycota</taxon>
        <taxon>Pucciniomycotina</taxon>
        <taxon>Pucciniomycetes</taxon>
        <taxon>Pucciniales</taxon>
        <taxon>Pucciniaceae</taxon>
        <taxon>Puccinia</taxon>
    </lineage>
</organism>
<keyword evidence="2" id="KW-1185">Reference proteome</keyword>
<sequence>MFLSAMSGAADVWTRPSKPTESSVCDEPYLSSKERLGGRPGTLSTRSGPQVDTFRVESPVFIKQGLLWSPAGYVLSFKTAQQSNDRRRTGWKASRQAM</sequence>
<evidence type="ECO:0000313" key="2">
    <source>
        <dbReference type="Proteomes" id="UP001060170"/>
    </source>
</evidence>
<reference evidence="1 2" key="3">
    <citation type="journal article" date="2022" name="Microbiol. Spectr.">
        <title>Folding features and dynamics of 3D genome architecture in plant fungal pathogens.</title>
        <authorList>
            <person name="Xia C."/>
        </authorList>
    </citation>
    <scope>NUCLEOTIDE SEQUENCE [LARGE SCALE GENOMIC DNA]</scope>
    <source>
        <strain evidence="1 2">93-210</strain>
    </source>
</reference>
<reference evidence="2" key="1">
    <citation type="journal article" date="2018" name="BMC Genomics">
        <title>Genomic insights into host adaptation between the wheat stripe rust pathogen (Puccinia striiformis f. sp. tritici) and the barley stripe rust pathogen (Puccinia striiformis f. sp. hordei).</title>
        <authorList>
            <person name="Xia C."/>
            <person name="Wang M."/>
            <person name="Yin C."/>
            <person name="Cornejo O.E."/>
            <person name="Hulbert S.H."/>
            <person name="Chen X."/>
        </authorList>
    </citation>
    <scope>NUCLEOTIDE SEQUENCE [LARGE SCALE GENOMIC DNA]</scope>
    <source>
        <strain evidence="2">93-210</strain>
    </source>
</reference>
<proteinExistence type="predicted"/>
<gene>
    <name evidence="1" type="ORF">MJO28_016572</name>
</gene>
<dbReference type="EMBL" id="CM045882">
    <property type="protein sequence ID" value="KAI7935701.1"/>
    <property type="molecule type" value="Genomic_DNA"/>
</dbReference>
<comment type="caution">
    <text evidence="1">The sequence shown here is derived from an EMBL/GenBank/DDBJ whole genome shotgun (WGS) entry which is preliminary data.</text>
</comment>
<reference evidence="2" key="2">
    <citation type="journal article" date="2018" name="Mol. Plant Microbe Interact.">
        <title>Genome sequence resources for the wheat stripe rust pathogen (Puccinia striiformis f. sp. tritici) and the barley stripe rust pathogen (Puccinia striiformis f. sp. hordei).</title>
        <authorList>
            <person name="Xia C."/>
            <person name="Wang M."/>
            <person name="Yin C."/>
            <person name="Cornejo O.E."/>
            <person name="Hulbert S.H."/>
            <person name="Chen X."/>
        </authorList>
    </citation>
    <scope>NUCLEOTIDE SEQUENCE [LARGE SCALE GENOMIC DNA]</scope>
    <source>
        <strain evidence="2">93-210</strain>
    </source>
</reference>
<dbReference type="Proteomes" id="UP001060170">
    <property type="component" value="Chromosome 18"/>
</dbReference>
<evidence type="ECO:0000313" key="1">
    <source>
        <dbReference type="EMBL" id="KAI7935701.1"/>
    </source>
</evidence>
<name>A0ACC0DNX8_9BASI</name>
<protein>
    <submittedName>
        <fullName evidence="1">Uncharacterized protein</fullName>
    </submittedName>
</protein>